<sequence length="831" mass="98778">MGNSLNRQQHYNKIQENFKQIFLKTPNKQELSKKLGPFLNQTVNVQDLVFGILPLDIREIIDKKFEYMEFFVNFLIEFIEDVSKQNKKLTKPEINLINNVLVILSKIMTIFFEDKYKKLGQKIFWDFTDPNYSLQEENIQQKKVVIYKSDIQQINQEREEHKCLGIRLMNSLMSLSFYPEFTITSKYNLQDIQSQNFQSPDLELENLKENLWIWDNRLYEFQNNFNSNNSNQQQQNGNSQQQNTQNTQIQNKNDLSQYYQNRINILTCIQACIGQSLYQPQGKAFYNPWILYILSPKNPYNKLFIYSIFFFSIWYRQKGFIPFQAKITSKEKKLGCQLAEKSAQIFTILLNTRINDNELNQVISEQVEIAQLFDYFQGDDQLDSSRITDFSNIFQNTAFEFVKNLTNQNYLFNILNCMLNILDRPIQDSQSFFPDKNLKMNYKIFENNATYNHLNLDNIYLLLVGVLVNLTQNQSISQISQQELEFSLNVDNLPIVAGNVGDLLVVSISSLILNAYEQNKQPYAFNLMSVLANISPFLQNLTELASDKLIQLLILFTSYQIKPQEQQFELSWKRMWKNYKWKQMISETNMENIESIYKNFSNKIKNDLKIEKIEILDYYHFENQIFQKIENFSDLIVFRQPNIVVEIFANQQFINKFFHFYVWNLFLEKTEYLPYFNLENIKIFTQISSQNNQNQHSQQNSNEGSLSNSHSNMEKSHYSQFTHFHNNQAVQQQQKQMNLQQNQLKNPTNSEKTENLNLSVHQDEEIDIQNQEIKHENGIVMPNLEQKSSSTQQIEDYYRIKKQSIQMQSDEIENEYEKKEEEEEEEQKSKI</sequence>
<proteinExistence type="predicted"/>
<dbReference type="EMBL" id="LDAU01000219">
    <property type="protein sequence ID" value="KRW99227.1"/>
    <property type="molecule type" value="Genomic_DNA"/>
</dbReference>
<dbReference type="AlphaFoldDB" id="A0A0V0QAN3"/>
<keyword evidence="3" id="KW-1185">Reference proteome</keyword>
<reference evidence="2 3" key="1">
    <citation type="journal article" date="2015" name="Sci. Rep.">
        <title>Genome of the facultative scuticociliatosis pathogen Pseudocohnilembus persalinus provides insight into its virulence through horizontal gene transfer.</title>
        <authorList>
            <person name="Xiong J."/>
            <person name="Wang G."/>
            <person name="Cheng J."/>
            <person name="Tian M."/>
            <person name="Pan X."/>
            <person name="Warren A."/>
            <person name="Jiang C."/>
            <person name="Yuan D."/>
            <person name="Miao W."/>
        </authorList>
    </citation>
    <scope>NUCLEOTIDE SEQUENCE [LARGE SCALE GENOMIC DNA]</scope>
    <source>
        <strain evidence="2">36N120E</strain>
    </source>
</reference>
<dbReference type="Pfam" id="PF09742">
    <property type="entry name" value="Dymeclin"/>
    <property type="match status" value="1"/>
</dbReference>
<dbReference type="InParanoid" id="A0A0V0QAN3"/>
<feature type="region of interest" description="Disordered" evidence="1">
    <location>
        <begin position="225"/>
        <end position="246"/>
    </location>
</feature>
<organism evidence="2 3">
    <name type="scientific">Pseudocohnilembus persalinus</name>
    <name type="common">Ciliate</name>
    <dbReference type="NCBI Taxonomy" id="266149"/>
    <lineage>
        <taxon>Eukaryota</taxon>
        <taxon>Sar</taxon>
        <taxon>Alveolata</taxon>
        <taxon>Ciliophora</taxon>
        <taxon>Intramacronucleata</taxon>
        <taxon>Oligohymenophorea</taxon>
        <taxon>Scuticociliatia</taxon>
        <taxon>Philasterida</taxon>
        <taxon>Pseudocohnilembidae</taxon>
        <taxon>Pseudocohnilembus</taxon>
    </lineage>
</organism>
<dbReference type="OrthoDB" id="432953at2759"/>
<feature type="compositionally biased region" description="Low complexity" evidence="1">
    <location>
        <begin position="692"/>
        <end position="702"/>
    </location>
</feature>
<dbReference type="PANTHER" id="PTHR21575">
    <property type="entry name" value="PROTEIN HID1"/>
    <property type="match status" value="1"/>
</dbReference>
<protein>
    <submittedName>
        <fullName evidence="2">Uncharacterized protein</fullName>
    </submittedName>
</protein>
<accession>A0A0V0QAN3</accession>
<dbReference type="GO" id="GO:0005797">
    <property type="term" value="C:Golgi medial cisterna"/>
    <property type="evidence" value="ECO:0007669"/>
    <property type="project" value="TreeGrafter"/>
</dbReference>
<dbReference type="PANTHER" id="PTHR21575:SF12">
    <property type="entry name" value="PROTEIN HID1"/>
    <property type="match status" value="1"/>
</dbReference>
<evidence type="ECO:0000313" key="2">
    <source>
        <dbReference type="EMBL" id="KRW99227.1"/>
    </source>
</evidence>
<feature type="region of interest" description="Disordered" evidence="1">
    <location>
        <begin position="805"/>
        <end position="831"/>
    </location>
</feature>
<dbReference type="InterPro" id="IPR026705">
    <property type="entry name" value="Hid-1/Ecm30"/>
</dbReference>
<name>A0A0V0QAN3_PSEPJ</name>
<gene>
    <name evidence="2" type="ORF">PPERSA_04589</name>
</gene>
<comment type="caution">
    <text evidence="2">The sequence shown here is derived from an EMBL/GenBank/DDBJ whole genome shotgun (WGS) entry which is preliminary data.</text>
</comment>
<dbReference type="Proteomes" id="UP000054937">
    <property type="component" value="Unassembled WGS sequence"/>
</dbReference>
<dbReference type="GO" id="GO:0000138">
    <property type="term" value="C:Golgi trans cisterna"/>
    <property type="evidence" value="ECO:0007669"/>
    <property type="project" value="TreeGrafter"/>
</dbReference>
<evidence type="ECO:0000256" key="1">
    <source>
        <dbReference type="SAM" id="MobiDB-lite"/>
    </source>
</evidence>
<evidence type="ECO:0000313" key="3">
    <source>
        <dbReference type="Proteomes" id="UP000054937"/>
    </source>
</evidence>
<dbReference type="Pfam" id="PF12722">
    <property type="entry name" value="Hid1"/>
    <property type="match status" value="1"/>
</dbReference>
<feature type="region of interest" description="Disordered" evidence="1">
    <location>
        <begin position="692"/>
        <end position="715"/>
    </location>
</feature>
<dbReference type="GO" id="GO:0016020">
    <property type="term" value="C:membrane"/>
    <property type="evidence" value="ECO:0007669"/>
    <property type="project" value="TreeGrafter"/>
</dbReference>
<feature type="compositionally biased region" description="Acidic residues" evidence="1">
    <location>
        <begin position="810"/>
        <end position="831"/>
    </location>
</feature>